<evidence type="ECO:0000259" key="4">
    <source>
        <dbReference type="Pfam" id="PF00772"/>
    </source>
</evidence>
<dbReference type="Pfam" id="PF00772">
    <property type="entry name" value="DnaB"/>
    <property type="match status" value="1"/>
</dbReference>
<dbReference type="Gene3D" id="1.10.860.10">
    <property type="entry name" value="DNAb Helicase, Chain A"/>
    <property type="match status" value="1"/>
</dbReference>
<dbReference type="EMBL" id="JAWLUM010000005">
    <property type="protein sequence ID" value="MDV7136728.1"/>
    <property type="molecule type" value="Genomic_DNA"/>
</dbReference>
<dbReference type="InterPro" id="IPR036185">
    <property type="entry name" value="DNA_heli_DnaB-like_N_sf"/>
</dbReference>
<sequence length="152" mass="16570">MSPTDAFSLGEALSALPEPEQRWAPSDDDAAEPEELLLCALLWNHTAPERVREHTRLLRDTDFFSPTHGKLFTTIRDLADASAPTDTDAVLTHLRESGELAGHKGHLLASALAAAALAGADPLHSQRPHPLRRGGRVPTRLPISRPRDVGRR</sequence>
<comment type="caution">
    <text evidence="5">The sequence shown here is derived from an EMBL/GenBank/DDBJ whole genome shotgun (WGS) entry which is preliminary data.</text>
</comment>
<evidence type="ECO:0000256" key="2">
    <source>
        <dbReference type="ARBA" id="ARBA00023125"/>
    </source>
</evidence>
<accession>A0ABU4EZP8</accession>
<feature type="region of interest" description="Disordered" evidence="3">
    <location>
        <begin position="1"/>
        <end position="30"/>
    </location>
</feature>
<organism evidence="5 6">
    <name type="scientific">Williamsia marianensis</name>
    <dbReference type="NCBI Taxonomy" id="85044"/>
    <lineage>
        <taxon>Bacteria</taxon>
        <taxon>Bacillati</taxon>
        <taxon>Actinomycetota</taxon>
        <taxon>Actinomycetes</taxon>
        <taxon>Mycobacteriales</taxon>
        <taxon>Nocardiaceae</taxon>
        <taxon>Williamsia</taxon>
    </lineage>
</organism>
<protein>
    <submittedName>
        <fullName evidence="5">DnaB-like helicase N-terminal domain-containing protein</fullName>
    </submittedName>
</protein>
<dbReference type="RefSeq" id="WP_317714703.1">
    <property type="nucleotide sequence ID" value="NZ_JAWLUM010000005.1"/>
</dbReference>
<feature type="domain" description="DNA helicase DnaB-like N-terminal" evidence="4">
    <location>
        <begin position="32"/>
        <end position="112"/>
    </location>
</feature>
<evidence type="ECO:0000256" key="3">
    <source>
        <dbReference type="SAM" id="MobiDB-lite"/>
    </source>
</evidence>
<gene>
    <name evidence="5" type="ORF">R4198_23795</name>
</gene>
<dbReference type="InterPro" id="IPR016136">
    <property type="entry name" value="DNA_helicase_N/primase_C"/>
</dbReference>
<reference evidence="5 6" key="1">
    <citation type="submission" date="2023-10" db="EMBL/GenBank/DDBJ databases">
        <title>Development of a sustainable strategy for remediation of hydrocarbon-contaminated territories based on the waste exchange concept.</title>
        <authorList>
            <person name="Krivoruchko A."/>
        </authorList>
    </citation>
    <scope>NUCLEOTIDE SEQUENCE [LARGE SCALE GENOMIC DNA]</scope>
    <source>
        <strain evidence="5 6">IEGM 1236</strain>
    </source>
</reference>
<dbReference type="SUPFAM" id="SSF48024">
    <property type="entry name" value="N-terminal domain of DnaB helicase"/>
    <property type="match status" value="1"/>
</dbReference>
<name>A0ABU4EZP8_WILMA</name>
<dbReference type="InterPro" id="IPR007693">
    <property type="entry name" value="DNA_helicase_DnaB-like_N"/>
</dbReference>
<keyword evidence="2" id="KW-0238">DNA-binding</keyword>
<feature type="compositionally biased region" description="Basic residues" evidence="3">
    <location>
        <begin position="126"/>
        <end position="135"/>
    </location>
</feature>
<evidence type="ECO:0000313" key="6">
    <source>
        <dbReference type="Proteomes" id="UP001185792"/>
    </source>
</evidence>
<keyword evidence="6" id="KW-1185">Reference proteome</keyword>
<evidence type="ECO:0000256" key="1">
    <source>
        <dbReference type="ARBA" id="ARBA00022705"/>
    </source>
</evidence>
<proteinExistence type="predicted"/>
<keyword evidence="1" id="KW-0235">DNA replication</keyword>
<dbReference type="Proteomes" id="UP001185792">
    <property type="component" value="Unassembled WGS sequence"/>
</dbReference>
<feature type="region of interest" description="Disordered" evidence="3">
    <location>
        <begin position="123"/>
        <end position="152"/>
    </location>
</feature>
<evidence type="ECO:0000313" key="5">
    <source>
        <dbReference type="EMBL" id="MDV7136728.1"/>
    </source>
</evidence>